<organism evidence="3 4">
    <name type="scientific">Actinomadura gamaensis</name>
    <dbReference type="NCBI Taxonomy" id="1763541"/>
    <lineage>
        <taxon>Bacteria</taxon>
        <taxon>Bacillati</taxon>
        <taxon>Actinomycetota</taxon>
        <taxon>Actinomycetes</taxon>
        <taxon>Streptosporangiales</taxon>
        <taxon>Thermomonosporaceae</taxon>
        <taxon>Actinomadura</taxon>
    </lineage>
</organism>
<gene>
    <name evidence="3" type="ORF">ACFPCY_13085</name>
</gene>
<proteinExistence type="predicted"/>
<dbReference type="Gene3D" id="3.30.559.10">
    <property type="entry name" value="Chloramphenicol acetyltransferase-like domain"/>
    <property type="match status" value="1"/>
</dbReference>
<dbReference type="Proteomes" id="UP001595872">
    <property type="component" value="Unassembled WGS sequence"/>
</dbReference>
<feature type="domain" description="Condensation" evidence="2">
    <location>
        <begin position="30"/>
        <end position="213"/>
    </location>
</feature>
<evidence type="ECO:0000256" key="1">
    <source>
        <dbReference type="SAM" id="MobiDB-lite"/>
    </source>
</evidence>
<evidence type="ECO:0000259" key="2">
    <source>
        <dbReference type="Pfam" id="PF00668"/>
    </source>
</evidence>
<sequence>MRSAAPKTITRTYLNRFGDVRAQHAGPDADLLPVTGAQRRFLHTASLDPLERRAVVPLFLEYPAGTVSVPRLAQAARAVVGLNPALRSTVEIVGGIPVQRVRREGDVTVEEVPDVRTALDDWPEQRGPFRLLLARESTRDLLALAFDHVACDEFSIGLIIEQLADAYAKDQDAPVAGTDPYGHAVARQLEREDAASGPEAVAHWERRLAQAAPGHWGRGVPLNQGGPSRSVSRRVAPADLSGQARSKLFPTLLAACRLATADYRDVAPVSYAWGGRAADDDEPVVGCFINTVVACPAGESDDPYEDALFGWWEDLEWADTPFDEVLRAARRARLPWAGHLDVLLTLDDRSRRPSLVLDGVRGEECHMAGMRVQAPIVVSASYDVRELRLRVDRDPALVPDETAGHVADTLAARLGATAR</sequence>
<dbReference type="PANTHER" id="PTHR45527">
    <property type="entry name" value="NONRIBOSOMAL PEPTIDE SYNTHETASE"/>
    <property type="match status" value="1"/>
</dbReference>
<dbReference type="InterPro" id="IPR023213">
    <property type="entry name" value="CAT-like_dom_sf"/>
</dbReference>
<name>A0ABV9TXQ5_9ACTN</name>
<evidence type="ECO:0000313" key="3">
    <source>
        <dbReference type="EMBL" id="MFC4908263.1"/>
    </source>
</evidence>
<dbReference type="InterPro" id="IPR001242">
    <property type="entry name" value="Condensation_dom"/>
</dbReference>
<dbReference type="Gene3D" id="3.30.559.30">
    <property type="entry name" value="Nonribosomal peptide synthetase, condensation domain"/>
    <property type="match status" value="1"/>
</dbReference>
<dbReference type="RefSeq" id="WP_378254712.1">
    <property type="nucleotide sequence ID" value="NZ_JBHSIT010000003.1"/>
</dbReference>
<feature type="region of interest" description="Disordered" evidence="1">
    <location>
        <begin position="215"/>
        <end position="235"/>
    </location>
</feature>
<dbReference type="EMBL" id="JBHSIT010000003">
    <property type="protein sequence ID" value="MFC4908263.1"/>
    <property type="molecule type" value="Genomic_DNA"/>
</dbReference>
<accession>A0ABV9TXQ5</accession>
<dbReference type="SUPFAM" id="SSF52777">
    <property type="entry name" value="CoA-dependent acyltransferases"/>
    <property type="match status" value="2"/>
</dbReference>
<protein>
    <submittedName>
        <fullName evidence="3">Condensation domain-containing protein</fullName>
    </submittedName>
</protein>
<evidence type="ECO:0000313" key="4">
    <source>
        <dbReference type="Proteomes" id="UP001595872"/>
    </source>
</evidence>
<dbReference type="PANTHER" id="PTHR45527:SF1">
    <property type="entry name" value="FATTY ACID SYNTHASE"/>
    <property type="match status" value="1"/>
</dbReference>
<keyword evidence="4" id="KW-1185">Reference proteome</keyword>
<comment type="caution">
    <text evidence="3">The sequence shown here is derived from an EMBL/GenBank/DDBJ whole genome shotgun (WGS) entry which is preliminary data.</text>
</comment>
<dbReference type="Pfam" id="PF00668">
    <property type="entry name" value="Condensation"/>
    <property type="match status" value="1"/>
</dbReference>
<reference evidence="4" key="1">
    <citation type="journal article" date="2019" name="Int. J. Syst. Evol. Microbiol.">
        <title>The Global Catalogue of Microorganisms (GCM) 10K type strain sequencing project: providing services to taxonomists for standard genome sequencing and annotation.</title>
        <authorList>
            <consortium name="The Broad Institute Genomics Platform"/>
            <consortium name="The Broad Institute Genome Sequencing Center for Infectious Disease"/>
            <person name="Wu L."/>
            <person name="Ma J."/>
        </authorList>
    </citation>
    <scope>NUCLEOTIDE SEQUENCE [LARGE SCALE GENOMIC DNA]</scope>
    <source>
        <strain evidence="4">KLKA75</strain>
    </source>
</reference>